<dbReference type="GO" id="GO:0038203">
    <property type="term" value="P:TORC2 signaling"/>
    <property type="evidence" value="ECO:0007669"/>
    <property type="project" value="TreeGrafter"/>
</dbReference>
<evidence type="ECO:0000313" key="6">
    <source>
        <dbReference type="Proteomes" id="UP000245383"/>
    </source>
</evidence>
<dbReference type="GO" id="GO:0005737">
    <property type="term" value="C:cytoplasm"/>
    <property type="evidence" value="ECO:0007669"/>
    <property type="project" value="TreeGrafter"/>
</dbReference>
<dbReference type="Pfam" id="PF16979">
    <property type="entry name" value="SIN1_PH"/>
    <property type="match status" value="1"/>
</dbReference>
<dbReference type="InterPro" id="IPR031567">
    <property type="entry name" value="CRIM_dom"/>
</dbReference>
<dbReference type="EMBL" id="MBFR01000036">
    <property type="protein sequence ID" value="PVU96312.1"/>
    <property type="molecule type" value="Genomic_DNA"/>
</dbReference>
<sequence>MGCSTDITFKIQNQLIPPVNDINIWELNVMINGTTKLLKVIWDVIAFSIETESKCGKSAAMVRLRQELSLTDLNIKTAVARTRAFGKWASLRTWISDLIKCPYKHRCDTWAGTSCNWMGLELVYPELKTHINYVFKIRNGTYWTARRYAKSGFIEKRFSEECPFCSNIAPETIEHMLLECSRWQVLQADILAQYINIYRAQVAATPLLLPASLKLSSTRIRKDPTVLCVKITLATAKFLNTIALPRYLILNSIMSTVNDKHFIIYQLRKTLEQNESALGIDASAISTQFEAEIDSLSQYYVKRQVKTFGFGTLPNYNILQQDDAFMNKHEHYQSDRDSLSSSFSPGLRTTFDHRTDLELKSEMNPFALNTKVRNNLQHYKMDTFYEKQNTPIIAAADIPNNQPKPLHNQNNAQPANINKFKIKTPLLKQKSQPFVTFNDKNRVKPPLPRKYSDFAESPLKITSTDLHSFNSKDQIFKNTNLAANNGPNTISKIPKLKQKLVGLGLGLGLGNSNVSSARKISATALSADSNSNLSIKQLVNFNNNKPNKLTRDPTKKKSFRDLTPNLQNHSSTNQNHIKSSRSSSANNSDFNSLDFNLLTRDAYLGDESYVEIQFENHHLSANNTDSHTRPNATLNYTNNSNINSNGNFAFPPSDHLLEPKIPSTNQNINNDINSPKNLINYSDLANIDSQNHSDFPKSKPVNKIRSSSVFNSNNQIQPHSIYIPKLQHLGSGRASASTDLKNSSNLVIPMTETITQNIKLSDKSLPNSESRSNFFHKFQSKSITQINTDSKSDGICSVNTEYLPKENIGSPNTDQTIQTLKHKRSMTCPLVSFDGSPKGFKGEYSQDIELEQASEQFFELPLVPLSGLLQHQTDSTFNQVNSNYSSSFLLPDYYINNHNAPTIETEKVTFPSSNSLDISLNYEKKPSFETVIKKNSKKSRDNRNINFYQKYSIDSFSPEKIHQNELDSFEKFNLYGPEKDPTDSGISKAQDFTPESSSYSSKLASEQYENKNISKLKNQNLSTENSPELLISDTSSNRSSLNNPSKRTISIHRYLPKRGTMRAIRPISLMYSSVSSDDELEYIIDLPQTHSKAQNSYNEYLNSFEFSEKHNSGLIDRQPNKSELNRLDLEYEALLKTPSAKLNYTNGNKPYNSGNLNSEGIGHEISSDGKSNAAGKNLTSNHSNTDFNNFIKYSEYKNISSNEPQDLSIIDNFSGNLNNNHLLNADQNTFCDGVDNSIGLGISLVSNPKPEGHSNINSILAENMDNLSTNSNVQSTKHVRYSVINSQQNSDFSFSSNEYCRSKSLDYANLNSNKDISSGINAIPKMHNTSSVHDFMELYNEYFRTKAQLNKPAKPSYFVGNEHYKLETDNLSLNQDITDDNFVPIISCSKSIDTSLDIIEQGDSNLMIEGEYNNMDESNIETKTQQHNLKSLLTLKLCEYEQVEGRNPFASEYRKHQGQNNSKLSAKVKIFLHSTVPTLDNIVDETDSASFGSAARGVRSERNKSSNKIDSFDIELNKSATTEQAIGYALYVYIENLFEKYFVNNKLDSNDKDNTSYLTVGFSEEMATVGYWDLRIADFDGEIDDDFPLLGRSKSLMNFGVSEFVLCKGNDEQIMQNKQKLLEQEYEKRQKEEQKQKDADKVEQIGTGKIELYGRNAIFRLERNLSINRQHNKYKYKRGDGEIEEASNADGKVHTKQKQESYYNNYIKGVGVTRLLKINMYTSTEPEFDNGDGIKSGNEVIKNMLGGGNWISAGPPAVGIDGGAGAKCVDELNIDSGGNTGPIINPAQHKTVGKPGVIPQLSRAMVSKIMEIQLLETVYGVLLQVCSKYGFSEREYMLTKASNPLNYLEPSTIINALGENEELCLLPAKLVNRVEKKGGGEFGGLGAVSVAKRDILDGHAVQGKTIENEAISDKRGAIAEKGNVGQSSSGILSTKMMQSKAMKLESNMLSVRENKDSCRSFLVTRRIQLFSKYEEQLVIEGDFLAMIAVGRQTNVSSAITFHIDEVIVKKFNKGIGKKLKLVVTKLGSKKTYEIEASSAHEAQEIVELIDRLKQRYALQKEYY</sequence>
<dbReference type="Proteomes" id="UP000245383">
    <property type="component" value="Unassembled WGS sequence"/>
</dbReference>
<feature type="compositionally biased region" description="Polar residues" evidence="2">
    <location>
        <begin position="564"/>
        <end position="577"/>
    </location>
</feature>
<dbReference type="InterPro" id="IPR008828">
    <property type="entry name" value="Sin1/Avo1"/>
</dbReference>
<dbReference type="STRING" id="133385.A0A2T9YVE2"/>
<dbReference type="Gene3D" id="2.30.29.30">
    <property type="entry name" value="Pleckstrin-homology domain (PH domain)/Phosphotyrosine-binding domain (PTB)"/>
    <property type="match status" value="1"/>
</dbReference>
<feature type="region of interest" description="Disordered" evidence="2">
    <location>
        <begin position="543"/>
        <end position="587"/>
    </location>
</feature>
<dbReference type="InterPro" id="IPR031313">
    <property type="entry name" value="Sin1_PH_dom"/>
</dbReference>
<evidence type="ECO:0000256" key="1">
    <source>
        <dbReference type="ARBA" id="ARBA00009407"/>
    </source>
</evidence>
<dbReference type="Pfam" id="PF16978">
    <property type="entry name" value="CRIM"/>
    <property type="match status" value="1"/>
</dbReference>
<feature type="region of interest" description="Disordered" evidence="2">
    <location>
        <begin position="977"/>
        <end position="1045"/>
    </location>
</feature>
<feature type="domain" description="CRIM" evidence="3">
    <location>
        <begin position="1430"/>
        <end position="1618"/>
    </location>
</feature>
<comment type="caution">
    <text evidence="5">The sequence shown here is derived from an EMBL/GenBank/DDBJ whole genome shotgun (WGS) entry which is preliminary data.</text>
</comment>
<dbReference type="InterPro" id="IPR011993">
    <property type="entry name" value="PH-like_dom_sf"/>
</dbReference>
<feature type="domain" description="SIN1-type PH" evidence="4">
    <location>
        <begin position="1959"/>
        <end position="2051"/>
    </location>
</feature>
<evidence type="ECO:0000259" key="3">
    <source>
        <dbReference type="Pfam" id="PF16978"/>
    </source>
</evidence>
<dbReference type="OrthoDB" id="241990at2759"/>
<protein>
    <submittedName>
        <fullName evidence="5">Uncharacterized protein</fullName>
    </submittedName>
</protein>
<organism evidence="5 6">
    <name type="scientific">Smittium simulii</name>
    <dbReference type="NCBI Taxonomy" id="133385"/>
    <lineage>
        <taxon>Eukaryota</taxon>
        <taxon>Fungi</taxon>
        <taxon>Fungi incertae sedis</taxon>
        <taxon>Zoopagomycota</taxon>
        <taxon>Kickxellomycotina</taxon>
        <taxon>Harpellomycetes</taxon>
        <taxon>Harpellales</taxon>
        <taxon>Legeriomycetaceae</taxon>
        <taxon>Smittium</taxon>
    </lineage>
</organism>
<dbReference type="GO" id="GO:0031932">
    <property type="term" value="C:TORC2 complex"/>
    <property type="evidence" value="ECO:0007669"/>
    <property type="project" value="InterPro"/>
</dbReference>
<dbReference type="GO" id="GO:0005886">
    <property type="term" value="C:plasma membrane"/>
    <property type="evidence" value="ECO:0007669"/>
    <property type="project" value="TreeGrafter"/>
</dbReference>
<dbReference type="PANTHER" id="PTHR13335">
    <property type="entry name" value="TARGET OF RAPAMYCIN COMPLEX 2 SUBUNIT MAPKAP1"/>
    <property type="match status" value="1"/>
</dbReference>
<feature type="compositionally biased region" description="Polar residues" evidence="2">
    <location>
        <begin position="1010"/>
        <end position="1045"/>
    </location>
</feature>
<evidence type="ECO:0000256" key="2">
    <source>
        <dbReference type="SAM" id="MobiDB-lite"/>
    </source>
</evidence>
<dbReference type="PANTHER" id="PTHR13335:SF1">
    <property type="entry name" value="TARGET OF RAPAMYCIN COMPLEX 2 SUBUNIT MAPKAP1"/>
    <property type="match status" value="1"/>
</dbReference>
<dbReference type="GO" id="GO:0005546">
    <property type="term" value="F:phosphatidylinositol-4,5-bisphosphate binding"/>
    <property type="evidence" value="ECO:0007669"/>
    <property type="project" value="TreeGrafter"/>
</dbReference>
<accession>A0A2T9YVE2</accession>
<evidence type="ECO:0000259" key="4">
    <source>
        <dbReference type="Pfam" id="PF16979"/>
    </source>
</evidence>
<evidence type="ECO:0000313" key="5">
    <source>
        <dbReference type="EMBL" id="PVU96312.1"/>
    </source>
</evidence>
<comment type="similarity">
    <text evidence="1">Belongs to the SIN1 family.</text>
</comment>
<gene>
    <name evidence="5" type="ORF">BB561_001279</name>
</gene>
<name>A0A2T9YVE2_9FUNG</name>
<keyword evidence="6" id="KW-1185">Reference proteome</keyword>
<reference evidence="5 6" key="1">
    <citation type="journal article" date="2018" name="MBio">
        <title>Comparative Genomics Reveals the Core Gene Toolbox for the Fungus-Insect Symbiosis.</title>
        <authorList>
            <person name="Wang Y."/>
            <person name="Stata M."/>
            <person name="Wang W."/>
            <person name="Stajich J.E."/>
            <person name="White M.M."/>
            <person name="Moncalvo J.M."/>
        </authorList>
    </citation>
    <scope>NUCLEOTIDE SEQUENCE [LARGE SCALE GENOMIC DNA]</scope>
    <source>
        <strain evidence="5 6">SWE-8-4</strain>
    </source>
</reference>
<proteinExistence type="inferred from homology"/>